<dbReference type="EMBL" id="ML733490">
    <property type="protein sequence ID" value="KAB8215970.1"/>
    <property type="molecule type" value="Genomic_DNA"/>
</dbReference>
<dbReference type="Proteomes" id="UP000326799">
    <property type="component" value="Unassembled WGS sequence"/>
</dbReference>
<evidence type="ECO:0000313" key="2">
    <source>
        <dbReference type="Proteomes" id="UP000326799"/>
    </source>
</evidence>
<organism evidence="1 2">
    <name type="scientific">Aspergillus novoparasiticus</name>
    <dbReference type="NCBI Taxonomy" id="986946"/>
    <lineage>
        <taxon>Eukaryota</taxon>
        <taxon>Fungi</taxon>
        <taxon>Dikarya</taxon>
        <taxon>Ascomycota</taxon>
        <taxon>Pezizomycotina</taxon>
        <taxon>Eurotiomycetes</taxon>
        <taxon>Eurotiomycetidae</taxon>
        <taxon>Eurotiales</taxon>
        <taxon>Aspergillaceae</taxon>
        <taxon>Aspergillus</taxon>
        <taxon>Aspergillus subgen. Circumdati</taxon>
    </lineage>
</organism>
<gene>
    <name evidence="1" type="ORF">BDV33DRAFT_5544</name>
</gene>
<name>A0A5N6EHT4_9EURO</name>
<sequence>MLVYDSSLWQDLVFRLSAAEPAVYDAVVALSAVNQDVVKLGCRVWSLQTEVELLRDYGVLQPEQQRLLSCLNQYGIFLNAFRTGPLYVRLAQQEAGSPYDAVHATDPDACAEVLSPYPLSSGTKTTDT</sequence>
<accession>A0A5N6EHT4</accession>
<evidence type="ECO:0000313" key="1">
    <source>
        <dbReference type="EMBL" id="KAB8215970.1"/>
    </source>
</evidence>
<protein>
    <submittedName>
        <fullName evidence="1">Uncharacterized protein</fullName>
    </submittedName>
</protein>
<reference evidence="1 2" key="1">
    <citation type="submission" date="2019-04" db="EMBL/GenBank/DDBJ databases">
        <title>Fungal friends and foes A comparative genomics study of 23 Aspergillus species from section Flavi.</title>
        <authorList>
            <consortium name="DOE Joint Genome Institute"/>
            <person name="Kjaerbolling I."/>
            <person name="Vesth T.C."/>
            <person name="Frisvad J.C."/>
            <person name="Nybo J.L."/>
            <person name="Theobald S."/>
            <person name="Kildgaard S."/>
            <person name="Petersen T.I."/>
            <person name="Kuo A."/>
            <person name="Sato A."/>
            <person name="Lyhne E.K."/>
            <person name="Kogle M.E."/>
            <person name="Wiebenga A."/>
            <person name="Kun R.S."/>
            <person name="Lubbers R.J."/>
            <person name="Makela M.R."/>
            <person name="Barry K."/>
            <person name="Chovatia M."/>
            <person name="Clum A."/>
            <person name="Daum C."/>
            <person name="Haridas S."/>
            <person name="He G."/>
            <person name="LaButti K."/>
            <person name="Lipzen A."/>
            <person name="Mondo S."/>
            <person name="Pangilinan J."/>
            <person name="Riley R."/>
            <person name="Salamov A."/>
            <person name="Simmons B.A."/>
            <person name="Magnuson J.K."/>
            <person name="Henrissat B."/>
            <person name="Mortensen U.H."/>
            <person name="Larsen T.O."/>
            <person name="De vries R.P."/>
            <person name="Grigoriev I.V."/>
            <person name="Machida M."/>
            <person name="Baker S.E."/>
            <person name="Andersen M.R."/>
        </authorList>
    </citation>
    <scope>NUCLEOTIDE SEQUENCE [LARGE SCALE GENOMIC DNA]</scope>
    <source>
        <strain evidence="1 2">CBS 126849</strain>
    </source>
</reference>
<dbReference type="AlphaFoldDB" id="A0A5N6EHT4"/>
<proteinExistence type="predicted"/>
<keyword evidence="2" id="KW-1185">Reference proteome</keyword>